<dbReference type="InterPro" id="IPR011050">
    <property type="entry name" value="Pectin_lyase_fold/virulence"/>
</dbReference>
<dbReference type="InterPro" id="IPR012334">
    <property type="entry name" value="Pectin_lyas_fold"/>
</dbReference>
<evidence type="ECO:0000256" key="9">
    <source>
        <dbReference type="RuleBase" id="RU361169"/>
    </source>
</evidence>
<evidence type="ECO:0000256" key="1">
    <source>
        <dbReference type="ARBA" id="ARBA00004191"/>
    </source>
</evidence>
<dbReference type="Proteomes" id="UP000813463">
    <property type="component" value="Chromosome 2"/>
</dbReference>
<dbReference type="SMART" id="SM00710">
    <property type="entry name" value="PbH1"/>
    <property type="match status" value="5"/>
</dbReference>
<evidence type="ECO:0000256" key="3">
    <source>
        <dbReference type="ARBA" id="ARBA00022512"/>
    </source>
</evidence>
<evidence type="ECO:0000256" key="7">
    <source>
        <dbReference type="ARBA" id="ARBA00023316"/>
    </source>
</evidence>
<keyword evidence="5 9" id="KW-0378">Hydrolase</keyword>
<dbReference type="PROSITE" id="PS00502">
    <property type="entry name" value="POLYGALACTURONASE"/>
    <property type="match status" value="1"/>
</dbReference>
<evidence type="ECO:0000256" key="5">
    <source>
        <dbReference type="ARBA" id="ARBA00022801"/>
    </source>
</evidence>
<keyword evidence="3" id="KW-0134">Cell wall</keyword>
<evidence type="ECO:0000256" key="10">
    <source>
        <dbReference type="SAM" id="Phobius"/>
    </source>
</evidence>
<evidence type="ECO:0000313" key="11">
    <source>
        <dbReference type="Proteomes" id="UP000813463"/>
    </source>
</evidence>
<reference evidence="11" key="1">
    <citation type="journal article" date="2021" name="Nat. Commun.">
        <title>Genomic analyses provide insights into spinach domestication and the genetic basis of agronomic traits.</title>
        <authorList>
            <person name="Cai X."/>
            <person name="Sun X."/>
            <person name="Xu C."/>
            <person name="Sun H."/>
            <person name="Wang X."/>
            <person name="Ge C."/>
            <person name="Zhang Z."/>
            <person name="Wang Q."/>
            <person name="Fei Z."/>
            <person name="Jiao C."/>
            <person name="Wang Q."/>
        </authorList>
    </citation>
    <scope>NUCLEOTIDE SEQUENCE [LARGE SCALE GENOMIC DNA]</scope>
    <source>
        <strain evidence="11">cv. Varoflay</strain>
    </source>
</reference>
<keyword evidence="10" id="KW-1133">Transmembrane helix</keyword>
<protein>
    <submittedName>
        <fullName evidence="12">Probable polygalacturonase At3g15720</fullName>
    </submittedName>
</protein>
<dbReference type="Gene3D" id="2.160.20.10">
    <property type="entry name" value="Single-stranded right-handed beta-helix, Pectin lyase-like"/>
    <property type="match status" value="1"/>
</dbReference>
<name>A0ABM3R9H5_SPIOL</name>
<feature type="transmembrane region" description="Helical" evidence="10">
    <location>
        <begin position="6"/>
        <end position="27"/>
    </location>
</feature>
<comment type="similarity">
    <text evidence="2 9">Belongs to the glycosyl hydrolase 28 family.</text>
</comment>
<dbReference type="InterPro" id="IPR006626">
    <property type="entry name" value="PbH1"/>
</dbReference>
<dbReference type="GeneID" id="110784636"/>
<sequence length="418" mass="44302">MGTLTLGPNIVLGHIEFFVLIVVYVLLSVSQLIFCIRTPNGSILTSSSQFNVMNYGAIGDGLQDDTPAFSKAWADVCGAIGEIPTLTIPAGKTFLLTPISFHGPCKSSNIHVEIQGKLVAPDNRGSWKNCEANCWIVFSSVENLIVDGSGKINGTGSIWWQNNDPTTRDNALCLINCNGLRLQGLTHVDSPKSHISISGCNNSIISNLQIMAPETSHNTDGIDIISSNRVHISDSIIQTGDDCIAIGSHTSWLNITGITCGPGHGISVGSLGKEGEDAKVEEIYVKNCTFKGSLNGARIKTWQGGLGYARNIIFEDIPLIDVGNPIIIDQYYCDGAKNCGTAQSGVKVTGVSYRGFHGTSKTAAAISLNCSSTVACTGIVMESINIVSSTSSYDTYAVCINAQGKQSLVAPQVPCLTH</sequence>
<evidence type="ECO:0000256" key="4">
    <source>
        <dbReference type="ARBA" id="ARBA00022525"/>
    </source>
</evidence>
<proteinExistence type="inferred from homology"/>
<dbReference type="PANTHER" id="PTHR31375">
    <property type="match status" value="1"/>
</dbReference>
<keyword evidence="4" id="KW-0964">Secreted</keyword>
<keyword evidence="6 9" id="KW-0326">Glycosidase</keyword>
<organism evidence="11 12">
    <name type="scientific">Spinacia oleracea</name>
    <name type="common">Spinach</name>
    <dbReference type="NCBI Taxonomy" id="3562"/>
    <lineage>
        <taxon>Eukaryota</taxon>
        <taxon>Viridiplantae</taxon>
        <taxon>Streptophyta</taxon>
        <taxon>Embryophyta</taxon>
        <taxon>Tracheophyta</taxon>
        <taxon>Spermatophyta</taxon>
        <taxon>Magnoliopsida</taxon>
        <taxon>eudicotyledons</taxon>
        <taxon>Gunneridae</taxon>
        <taxon>Pentapetalae</taxon>
        <taxon>Caryophyllales</taxon>
        <taxon>Chenopodiaceae</taxon>
        <taxon>Chenopodioideae</taxon>
        <taxon>Anserineae</taxon>
        <taxon>Spinacia</taxon>
    </lineage>
</organism>
<keyword evidence="10" id="KW-0472">Membrane</keyword>
<keyword evidence="11" id="KW-1185">Reference proteome</keyword>
<keyword evidence="10" id="KW-0812">Transmembrane</keyword>
<dbReference type="InterPro" id="IPR000743">
    <property type="entry name" value="Glyco_hydro_28"/>
</dbReference>
<comment type="subcellular location">
    <subcellularLocation>
        <location evidence="1">Secreted</location>
        <location evidence="1">Cell wall</location>
    </subcellularLocation>
</comment>
<accession>A0ABM3R9H5</accession>
<evidence type="ECO:0000313" key="12">
    <source>
        <dbReference type="RefSeq" id="XP_056692263.1"/>
    </source>
</evidence>
<gene>
    <name evidence="12" type="primary">LOC110784636</name>
</gene>
<dbReference type="Pfam" id="PF00295">
    <property type="entry name" value="Glyco_hydro_28"/>
    <property type="match status" value="1"/>
</dbReference>
<feature type="active site" evidence="8">
    <location>
        <position position="264"/>
    </location>
</feature>
<keyword evidence="7" id="KW-0961">Cell wall biogenesis/degradation</keyword>
<dbReference type="RefSeq" id="XP_056692263.1">
    <property type="nucleotide sequence ID" value="XM_056836285.1"/>
</dbReference>
<evidence type="ECO:0000256" key="8">
    <source>
        <dbReference type="PROSITE-ProRule" id="PRU10052"/>
    </source>
</evidence>
<reference evidence="12" key="2">
    <citation type="submission" date="2025-08" db="UniProtKB">
        <authorList>
            <consortium name="RefSeq"/>
        </authorList>
    </citation>
    <scope>IDENTIFICATION</scope>
    <source>
        <tissue evidence="12">Leaf</tissue>
    </source>
</reference>
<evidence type="ECO:0000256" key="6">
    <source>
        <dbReference type="ARBA" id="ARBA00023295"/>
    </source>
</evidence>
<evidence type="ECO:0000256" key="2">
    <source>
        <dbReference type="ARBA" id="ARBA00008834"/>
    </source>
</evidence>
<dbReference type="SUPFAM" id="SSF51126">
    <property type="entry name" value="Pectin lyase-like"/>
    <property type="match status" value="1"/>
</dbReference>